<dbReference type="InterPro" id="IPR034333">
    <property type="entry name" value="GST_Zeta_N"/>
</dbReference>
<evidence type="ECO:0000256" key="1">
    <source>
        <dbReference type="ARBA" id="ARBA00010007"/>
    </source>
</evidence>
<dbReference type="FunFam" id="1.20.1050.10:FF:000017">
    <property type="entry name" value="Maleylacetoacetate isomerase"/>
    <property type="match status" value="1"/>
</dbReference>
<dbReference type="InterPro" id="IPR010987">
    <property type="entry name" value="Glutathione-S-Trfase_C-like"/>
</dbReference>
<dbReference type="SFLD" id="SFLDG00358">
    <property type="entry name" value="Main_(cytGST)"/>
    <property type="match status" value="1"/>
</dbReference>
<dbReference type="Gene3D" id="3.40.30.10">
    <property type="entry name" value="Glutaredoxin"/>
    <property type="match status" value="1"/>
</dbReference>
<dbReference type="CDD" id="cd03191">
    <property type="entry name" value="GST_C_Zeta"/>
    <property type="match status" value="1"/>
</dbReference>
<dbReference type="Pfam" id="PF13410">
    <property type="entry name" value="GST_C_2"/>
    <property type="match status" value="1"/>
</dbReference>
<dbReference type="EC" id="5.2.1.2" evidence="4"/>
<keyword evidence="5" id="KW-1185">Reference proteome</keyword>
<dbReference type="PANTHER" id="PTHR42673:SF4">
    <property type="entry name" value="MALEYLACETOACETATE ISOMERASE"/>
    <property type="match status" value="1"/>
</dbReference>
<dbReference type="SFLD" id="SFLDS00019">
    <property type="entry name" value="Glutathione_Transferase_(cytos"/>
    <property type="match status" value="1"/>
</dbReference>
<dbReference type="PANTHER" id="PTHR42673">
    <property type="entry name" value="MALEYLACETOACETATE ISOMERASE"/>
    <property type="match status" value="1"/>
</dbReference>
<accession>A0A9X1YPA1</accession>
<gene>
    <name evidence="4" type="primary">maiA</name>
    <name evidence="4" type="ORF">LPC04_28910</name>
</gene>
<evidence type="ECO:0000259" key="3">
    <source>
        <dbReference type="PROSITE" id="PS50405"/>
    </source>
</evidence>
<evidence type="ECO:0000313" key="5">
    <source>
        <dbReference type="Proteomes" id="UP001139353"/>
    </source>
</evidence>
<evidence type="ECO:0000259" key="2">
    <source>
        <dbReference type="PROSITE" id="PS50404"/>
    </source>
</evidence>
<sequence length="215" mass="23938">MAPDLTLHGFFNSSASFRVRIALELKGLAWRHAGVDLRKGDQDAPEFRQLNPNGLVPALEIEGRRLTQSLAIIDLLDRLAPEPRLLPTDGVHREQVLEIACLIAADIHPLDNLRVLKYLTSTLAVTDAQKRAWYAHWIHEGFRALERLLPDHDGWCVGPSPTLADCCLVPQVANASRMAVDLDAYPRIRRIAQYCNSHPAFQRAAPSAQPDYVAA</sequence>
<feature type="domain" description="GST C-terminal" evidence="3">
    <location>
        <begin position="89"/>
        <end position="214"/>
    </location>
</feature>
<reference evidence="4" key="1">
    <citation type="submission" date="2021-11" db="EMBL/GenBank/DDBJ databases">
        <title>BS-T2-15 a new species belonging to the Comamonadaceae family isolated from the soil of a French oak forest.</title>
        <authorList>
            <person name="Mieszkin S."/>
            <person name="Alain K."/>
        </authorList>
    </citation>
    <scope>NUCLEOTIDE SEQUENCE</scope>
    <source>
        <strain evidence="4">BS-T2-15</strain>
    </source>
</reference>
<dbReference type="RefSeq" id="WP_275685808.1">
    <property type="nucleotide sequence ID" value="NZ_JAJLJH010000020.1"/>
</dbReference>
<dbReference type="GO" id="GO:0016034">
    <property type="term" value="F:maleylacetoacetate isomerase activity"/>
    <property type="evidence" value="ECO:0007669"/>
    <property type="project" value="UniProtKB-EC"/>
</dbReference>
<dbReference type="GO" id="GO:0004364">
    <property type="term" value="F:glutathione transferase activity"/>
    <property type="evidence" value="ECO:0007669"/>
    <property type="project" value="TreeGrafter"/>
</dbReference>
<dbReference type="Gene3D" id="1.20.1050.10">
    <property type="match status" value="1"/>
</dbReference>
<dbReference type="GO" id="GO:0006749">
    <property type="term" value="P:glutathione metabolic process"/>
    <property type="evidence" value="ECO:0007669"/>
    <property type="project" value="TreeGrafter"/>
</dbReference>
<dbReference type="PROSITE" id="PS50404">
    <property type="entry name" value="GST_NTER"/>
    <property type="match status" value="1"/>
</dbReference>
<protein>
    <submittedName>
        <fullName evidence="4">Maleylacetoacetate isomerase</fullName>
        <ecNumber evidence="4">5.2.1.2</ecNumber>
    </submittedName>
</protein>
<dbReference type="NCBIfam" id="TIGR01262">
    <property type="entry name" value="maiA"/>
    <property type="match status" value="1"/>
</dbReference>
<comment type="similarity">
    <text evidence="1">Belongs to the GST superfamily. Zeta family.</text>
</comment>
<dbReference type="PROSITE" id="PS50405">
    <property type="entry name" value="GST_CTER"/>
    <property type="match status" value="1"/>
</dbReference>
<dbReference type="GO" id="GO:0006559">
    <property type="term" value="P:L-phenylalanine catabolic process"/>
    <property type="evidence" value="ECO:0007669"/>
    <property type="project" value="TreeGrafter"/>
</dbReference>
<dbReference type="InterPro" id="IPR036282">
    <property type="entry name" value="Glutathione-S-Trfase_C_sf"/>
</dbReference>
<dbReference type="InterPro" id="IPR040079">
    <property type="entry name" value="Glutathione_S-Trfase"/>
</dbReference>
<dbReference type="Proteomes" id="UP001139353">
    <property type="component" value="Unassembled WGS sequence"/>
</dbReference>
<dbReference type="InterPro" id="IPR005955">
    <property type="entry name" value="GST_Zeta"/>
</dbReference>
<organism evidence="4 5">
    <name type="scientific">Scleromatobacter humisilvae</name>
    <dbReference type="NCBI Taxonomy" id="2897159"/>
    <lineage>
        <taxon>Bacteria</taxon>
        <taxon>Pseudomonadati</taxon>
        <taxon>Pseudomonadota</taxon>
        <taxon>Betaproteobacteria</taxon>
        <taxon>Burkholderiales</taxon>
        <taxon>Sphaerotilaceae</taxon>
        <taxon>Scleromatobacter</taxon>
    </lineage>
</organism>
<comment type="caution">
    <text evidence="4">The sequence shown here is derived from an EMBL/GenBank/DDBJ whole genome shotgun (WGS) entry which is preliminary data.</text>
</comment>
<dbReference type="InterPro" id="IPR034330">
    <property type="entry name" value="GST_Zeta_C"/>
</dbReference>
<dbReference type="SUPFAM" id="SSF52833">
    <property type="entry name" value="Thioredoxin-like"/>
    <property type="match status" value="1"/>
</dbReference>
<evidence type="ECO:0000313" key="4">
    <source>
        <dbReference type="EMBL" id="MCK9689756.1"/>
    </source>
</evidence>
<keyword evidence="4" id="KW-0413">Isomerase</keyword>
<dbReference type="CDD" id="cd03042">
    <property type="entry name" value="GST_N_Zeta"/>
    <property type="match status" value="1"/>
</dbReference>
<dbReference type="GO" id="GO:0005737">
    <property type="term" value="C:cytoplasm"/>
    <property type="evidence" value="ECO:0007669"/>
    <property type="project" value="InterPro"/>
</dbReference>
<dbReference type="Pfam" id="PF13409">
    <property type="entry name" value="GST_N_2"/>
    <property type="match status" value="1"/>
</dbReference>
<dbReference type="EMBL" id="JAJLJH010000020">
    <property type="protein sequence ID" value="MCK9689756.1"/>
    <property type="molecule type" value="Genomic_DNA"/>
</dbReference>
<proteinExistence type="inferred from homology"/>
<name>A0A9X1YPA1_9BURK</name>
<feature type="domain" description="GST N-terminal" evidence="2">
    <location>
        <begin position="3"/>
        <end position="84"/>
    </location>
</feature>
<dbReference type="InterPro" id="IPR004045">
    <property type="entry name" value="Glutathione_S-Trfase_N"/>
</dbReference>
<dbReference type="SUPFAM" id="SSF47616">
    <property type="entry name" value="GST C-terminal domain-like"/>
    <property type="match status" value="1"/>
</dbReference>
<dbReference type="InterPro" id="IPR036249">
    <property type="entry name" value="Thioredoxin-like_sf"/>
</dbReference>
<dbReference type="AlphaFoldDB" id="A0A9X1YPA1"/>